<evidence type="ECO:0000313" key="2">
    <source>
        <dbReference type="Proteomes" id="UP001157161"/>
    </source>
</evidence>
<evidence type="ECO:0000313" key="1">
    <source>
        <dbReference type="EMBL" id="GMA30244.1"/>
    </source>
</evidence>
<proteinExistence type="predicted"/>
<reference evidence="1" key="2">
    <citation type="submission" date="2023-02" db="EMBL/GenBank/DDBJ databases">
        <authorList>
            <person name="Sun Q."/>
            <person name="Mori K."/>
        </authorList>
    </citation>
    <scope>NUCLEOTIDE SEQUENCE</scope>
    <source>
        <strain evidence="1">NBRC 112290</strain>
    </source>
</reference>
<name>A0AA37ULK2_9MICO</name>
<dbReference type="Proteomes" id="UP001157161">
    <property type="component" value="Unassembled WGS sequence"/>
</dbReference>
<organism evidence="1 2">
    <name type="scientific">Litorihabitans aurantiacus</name>
    <dbReference type="NCBI Taxonomy" id="1930061"/>
    <lineage>
        <taxon>Bacteria</taxon>
        <taxon>Bacillati</taxon>
        <taxon>Actinomycetota</taxon>
        <taxon>Actinomycetes</taxon>
        <taxon>Micrococcales</taxon>
        <taxon>Beutenbergiaceae</taxon>
        <taxon>Litorihabitans</taxon>
    </lineage>
</organism>
<dbReference type="RefSeq" id="WP_284248767.1">
    <property type="nucleotide sequence ID" value="NZ_BSUM01000001.1"/>
</dbReference>
<protein>
    <submittedName>
        <fullName evidence="1">Uncharacterized protein</fullName>
    </submittedName>
</protein>
<reference evidence="1" key="1">
    <citation type="journal article" date="2014" name="Int. J. Syst. Evol. Microbiol.">
        <title>Complete genome sequence of Corynebacterium casei LMG S-19264T (=DSM 44701T), isolated from a smear-ripened cheese.</title>
        <authorList>
            <consortium name="US DOE Joint Genome Institute (JGI-PGF)"/>
            <person name="Walter F."/>
            <person name="Albersmeier A."/>
            <person name="Kalinowski J."/>
            <person name="Ruckert C."/>
        </authorList>
    </citation>
    <scope>NUCLEOTIDE SEQUENCE</scope>
    <source>
        <strain evidence="1">NBRC 112290</strain>
    </source>
</reference>
<dbReference type="AlphaFoldDB" id="A0AA37ULK2"/>
<comment type="caution">
    <text evidence="1">The sequence shown here is derived from an EMBL/GenBank/DDBJ whole genome shotgun (WGS) entry which is preliminary data.</text>
</comment>
<dbReference type="EMBL" id="BSUM01000001">
    <property type="protein sequence ID" value="GMA30244.1"/>
    <property type="molecule type" value="Genomic_DNA"/>
</dbReference>
<sequence>MSRTVTTGDGLFPTSVVAVDGDAVPAVDVFYLSPIFFLSPIVRSCLTPAHAVVVRQERR</sequence>
<accession>A0AA37ULK2</accession>
<gene>
    <name evidence="1" type="ORF">GCM10025875_02360</name>
</gene>
<keyword evidence="2" id="KW-1185">Reference proteome</keyword>